<feature type="chain" id="PRO_5007828941" evidence="3">
    <location>
        <begin position="19"/>
        <end position="596"/>
    </location>
</feature>
<feature type="signal peptide" evidence="3">
    <location>
        <begin position="1"/>
        <end position="18"/>
    </location>
</feature>
<feature type="non-terminal residue" evidence="4">
    <location>
        <position position="1"/>
    </location>
</feature>
<dbReference type="SUPFAM" id="SSF89372">
    <property type="entry name" value="Fucose-specific lectin"/>
    <property type="match status" value="1"/>
</dbReference>
<feature type="region of interest" description="Disordered" evidence="1">
    <location>
        <begin position="572"/>
        <end position="596"/>
    </location>
</feature>
<keyword evidence="2" id="KW-0472">Membrane</keyword>
<dbReference type="AlphaFoldDB" id="A0A161W8V9"/>
<feature type="transmembrane region" description="Helical" evidence="2">
    <location>
        <begin position="458"/>
        <end position="479"/>
    </location>
</feature>
<evidence type="ECO:0000256" key="1">
    <source>
        <dbReference type="SAM" id="MobiDB-lite"/>
    </source>
</evidence>
<sequence>LFLHVLLLCLSRHFPRLSGPGPHTPLSPSCEVKSNSTSKPGRALVKRCWSFLSFPAESYAISSPTMTRFFKFFLAAALLLSSPASCLTAWWTELSPHLAMQDPGTGNLLYSACNSNSTPIFPNDGLNTFRLQRKPRSGTSLAAAGWYDVQKKTTVASIFYQTEDGVIVNGYFVCDFGSGHYQIKGEYVISATAGVESIHNETGLSVELLGAEYGYRVFFHDEDKKVNVMSYTTKTDWQLEGPISQDPVGGMALTSVHSGQSNMSVVFPKDSENLEISRFFKDETWRLATLPRPLVGDAVNGKTNASGILLNSSLELNFTLPAYASNVTGLGAIVDRAYVRSILYLGTDAKLHQVSNIDWQWKLMPDQASRLWPVADATTGPFATTSNFDTSEAWVWYRSNGSLVQLYHGSDGLWTQAATVPSFNATKSLETEPSENATPTASPTGTGKPVVLSSGAKAGIGIGVSLGVVALAGVGLLLFKRRRRQQQAAAEAARLKEADAMAQMTSFGNGGVGPYTEFGNLTWGSDSPTEKHGSELVEADAVGTTAPQELMGTSERYELVGEGHWREMDATGQNGARRSIGGWREAQAQALQGEKR</sequence>
<gene>
    <name evidence="4" type="ORF">CT0861_12299</name>
</gene>
<reference evidence="4 5" key="1">
    <citation type="submission" date="2015-06" db="EMBL/GenBank/DDBJ databases">
        <title>Survival trade-offs in plant roots during colonization by closely related pathogenic and mutualistic fungi.</title>
        <authorList>
            <person name="Hacquard S."/>
            <person name="Kracher B."/>
            <person name="Hiruma K."/>
            <person name="Weinman A."/>
            <person name="Muench P."/>
            <person name="Garrido Oter R."/>
            <person name="Ver Loren van Themaat E."/>
            <person name="Dallerey J.-F."/>
            <person name="Damm U."/>
            <person name="Henrissat B."/>
            <person name="Lespinet O."/>
            <person name="Thon M."/>
            <person name="Kemen E."/>
            <person name="McHardy A.C."/>
            <person name="Schulze-Lefert P."/>
            <person name="O'Connell R.J."/>
        </authorList>
    </citation>
    <scope>NUCLEOTIDE SEQUENCE [LARGE SCALE GENOMIC DNA]</scope>
    <source>
        <strain evidence="4 5">0861</strain>
    </source>
</reference>
<keyword evidence="2" id="KW-0812">Transmembrane</keyword>
<comment type="caution">
    <text evidence="4">The sequence shown here is derived from an EMBL/GenBank/DDBJ whole genome shotgun (WGS) entry which is preliminary data.</text>
</comment>
<dbReference type="EMBL" id="LFIV01000135">
    <property type="protein sequence ID" value="KZL67893.1"/>
    <property type="molecule type" value="Genomic_DNA"/>
</dbReference>
<feature type="region of interest" description="Disordered" evidence="1">
    <location>
        <begin position="425"/>
        <end position="448"/>
    </location>
</feature>
<evidence type="ECO:0000313" key="4">
    <source>
        <dbReference type="EMBL" id="KZL67893.1"/>
    </source>
</evidence>
<evidence type="ECO:0000313" key="5">
    <source>
        <dbReference type="Proteomes" id="UP000076552"/>
    </source>
</evidence>
<protein>
    <submittedName>
        <fullName evidence="4">Uncharacterized protein</fullName>
    </submittedName>
</protein>
<organism evidence="4 5">
    <name type="scientific">Colletotrichum tofieldiae</name>
    <dbReference type="NCBI Taxonomy" id="708197"/>
    <lineage>
        <taxon>Eukaryota</taxon>
        <taxon>Fungi</taxon>
        <taxon>Dikarya</taxon>
        <taxon>Ascomycota</taxon>
        <taxon>Pezizomycotina</taxon>
        <taxon>Sordariomycetes</taxon>
        <taxon>Hypocreomycetidae</taxon>
        <taxon>Glomerellales</taxon>
        <taxon>Glomerellaceae</taxon>
        <taxon>Colletotrichum</taxon>
        <taxon>Colletotrichum spaethianum species complex</taxon>
    </lineage>
</organism>
<keyword evidence="3" id="KW-0732">Signal</keyword>
<proteinExistence type="predicted"/>
<keyword evidence="2" id="KW-1133">Transmembrane helix</keyword>
<name>A0A161W8V9_9PEZI</name>
<evidence type="ECO:0000256" key="2">
    <source>
        <dbReference type="SAM" id="Phobius"/>
    </source>
</evidence>
<evidence type="ECO:0000256" key="3">
    <source>
        <dbReference type="SAM" id="SignalP"/>
    </source>
</evidence>
<dbReference type="Gene3D" id="2.120.10.70">
    <property type="entry name" value="Fucose-specific lectin"/>
    <property type="match status" value="1"/>
</dbReference>
<feature type="compositionally biased region" description="Polar residues" evidence="1">
    <location>
        <begin position="434"/>
        <end position="445"/>
    </location>
</feature>
<dbReference type="Proteomes" id="UP000076552">
    <property type="component" value="Unassembled WGS sequence"/>
</dbReference>
<keyword evidence="5" id="KW-1185">Reference proteome</keyword>
<feature type="non-terminal residue" evidence="4">
    <location>
        <position position="596"/>
    </location>
</feature>
<accession>A0A161W8V9</accession>